<proteinExistence type="predicted"/>
<sequence>MTDDRAQAHLDVCVLTSLGKLAGAGLRRLRRRRVGPVVHQLDLRHAGSSETVSGVLRGLSPLHLSDVKGELRKQKALMFVLIKQATVPRCPFPITSTREPTLTGRPPPSELILLLPLLVV</sequence>
<keyword evidence="2" id="KW-1185">Reference proteome</keyword>
<evidence type="ECO:0000313" key="2">
    <source>
        <dbReference type="Proteomes" id="UP000314294"/>
    </source>
</evidence>
<protein>
    <submittedName>
        <fullName evidence="1">Uncharacterized protein</fullName>
    </submittedName>
</protein>
<name>A0A4Z2GE41_9TELE</name>
<gene>
    <name evidence="1" type="ORF">EYF80_038875</name>
</gene>
<comment type="caution">
    <text evidence="1">The sequence shown here is derived from an EMBL/GenBank/DDBJ whole genome shotgun (WGS) entry which is preliminary data.</text>
</comment>
<accession>A0A4Z2GE41</accession>
<evidence type="ECO:0000313" key="1">
    <source>
        <dbReference type="EMBL" id="TNN50942.1"/>
    </source>
</evidence>
<organism evidence="1 2">
    <name type="scientific">Liparis tanakae</name>
    <name type="common">Tanaka's snailfish</name>
    <dbReference type="NCBI Taxonomy" id="230148"/>
    <lineage>
        <taxon>Eukaryota</taxon>
        <taxon>Metazoa</taxon>
        <taxon>Chordata</taxon>
        <taxon>Craniata</taxon>
        <taxon>Vertebrata</taxon>
        <taxon>Euteleostomi</taxon>
        <taxon>Actinopterygii</taxon>
        <taxon>Neopterygii</taxon>
        <taxon>Teleostei</taxon>
        <taxon>Neoteleostei</taxon>
        <taxon>Acanthomorphata</taxon>
        <taxon>Eupercaria</taxon>
        <taxon>Perciformes</taxon>
        <taxon>Cottioidei</taxon>
        <taxon>Cottales</taxon>
        <taxon>Liparidae</taxon>
        <taxon>Liparis</taxon>
    </lineage>
</organism>
<reference evidence="1 2" key="1">
    <citation type="submission" date="2019-03" db="EMBL/GenBank/DDBJ databases">
        <title>First draft genome of Liparis tanakae, snailfish: a comprehensive survey of snailfish specific genes.</title>
        <authorList>
            <person name="Kim W."/>
            <person name="Song I."/>
            <person name="Jeong J.-H."/>
            <person name="Kim D."/>
            <person name="Kim S."/>
            <person name="Ryu S."/>
            <person name="Song J.Y."/>
            <person name="Lee S.K."/>
        </authorList>
    </citation>
    <scope>NUCLEOTIDE SEQUENCE [LARGE SCALE GENOMIC DNA]</scope>
    <source>
        <tissue evidence="1">Muscle</tissue>
    </source>
</reference>
<dbReference type="AlphaFoldDB" id="A0A4Z2GE41"/>
<dbReference type="EMBL" id="SRLO01000600">
    <property type="protein sequence ID" value="TNN50942.1"/>
    <property type="molecule type" value="Genomic_DNA"/>
</dbReference>
<dbReference type="Proteomes" id="UP000314294">
    <property type="component" value="Unassembled WGS sequence"/>
</dbReference>